<dbReference type="CDD" id="cd09917">
    <property type="entry name" value="F-box_SF"/>
    <property type="match status" value="1"/>
</dbReference>
<dbReference type="OrthoDB" id="4454461at2759"/>
<evidence type="ECO:0000313" key="3">
    <source>
        <dbReference type="Proteomes" id="UP000223968"/>
    </source>
</evidence>
<dbReference type="AlphaFoldDB" id="A0A2B7YAM4"/>
<reference evidence="2 3" key="1">
    <citation type="submission" date="2017-10" db="EMBL/GenBank/DDBJ databases">
        <title>Comparative genomics in systemic dimorphic fungi from Ajellomycetaceae.</title>
        <authorList>
            <person name="Munoz J.F."/>
            <person name="Mcewen J.G."/>
            <person name="Clay O.K."/>
            <person name="Cuomo C.A."/>
        </authorList>
    </citation>
    <scope>NUCLEOTIDE SEQUENCE [LARGE SCALE GENOMIC DNA]</scope>
    <source>
        <strain evidence="2 3">UAMH5409</strain>
    </source>
</reference>
<gene>
    <name evidence="2" type="ORF">AJ79_00579</name>
</gene>
<keyword evidence="3" id="KW-1185">Reference proteome</keyword>
<organism evidence="2 3">
    <name type="scientific">Helicocarpus griseus UAMH5409</name>
    <dbReference type="NCBI Taxonomy" id="1447875"/>
    <lineage>
        <taxon>Eukaryota</taxon>
        <taxon>Fungi</taxon>
        <taxon>Dikarya</taxon>
        <taxon>Ascomycota</taxon>
        <taxon>Pezizomycotina</taxon>
        <taxon>Eurotiomycetes</taxon>
        <taxon>Eurotiomycetidae</taxon>
        <taxon>Onygenales</taxon>
        <taxon>Ajellomycetaceae</taxon>
        <taxon>Helicocarpus</taxon>
    </lineage>
</organism>
<sequence length="316" mass="36854">MSTELSKNKDIAPAITKLSKDVMLEIASYLNPRNKLCFGLTCKSLYKLFDTEKLAERYWSLKNKINLDGRMYRIHYMLDIWTLLKQLEDSRYRCCWGCHRLHPVEEFSSEELTKRPLGRRCIFGSRIGLVHLCRCSRITFRDKLKLIDTLKSEDVPECAKWPKKEAPRVWWHECSHNCTSERVEVKVCPRLAPDGGLAIEIMYNVSGRDVFANPTVLRHALCPHLKISNYVNAFLQVGKTDLFEGIHCRKCTTWVYPHEWHFDGATDNSFSIRTQRFLGKEGDEADSVWFGHTDLGNYPDLTKEIELNFSWVDRVI</sequence>
<evidence type="ECO:0000313" key="2">
    <source>
        <dbReference type="EMBL" id="PGH18240.1"/>
    </source>
</evidence>
<dbReference type="InterPro" id="IPR036047">
    <property type="entry name" value="F-box-like_dom_sf"/>
</dbReference>
<evidence type="ECO:0000259" key="1">
    <source>
        <dbReference type="Pfam" id="PF00646"/>
    </source>
</evidence>
<protein>
    <recommendedName>
        <fullName evidence="1">F-box domain-containing protein</fullName>
    </recommendedName>
</protein>
<dbReference type="EMBL" id="PDNB01000005">
    <property type="protein sequence ID" value="PGH18240.1"/>
    <property type="molecule type" value="Genomic_DNA"/>
</dbReference>
<dbReference type="Pfam" id="PF00646">
    <property type="entry name" value="F-box"/>
    <property type="match status" value="1"/>
</dbReference>
<comment type="caution">
    <text evidence="2">The sequence shown here is derived from an EMBL/GenBank/DDBJ whole genome shotgun (WGS) entry which is preliminary data.</text>
</comment>
<name>A0A2B7YAM4_9EURO</name>
<accession>A0A2B7YAM4</accession>
<dbReference type="Proteomes" id="UP000223968">
    <property type="component" value="Unassembled WGS sequence"/>
</dbReference>
<feature type="domain" description="F-box" evidence="1">
    <location>
        <begin position="16"/>
        <end position="54"/>
    </location>
</feature>
<proteinExistence type="predicted"/>
<dbReference type="SUPFAM" id="SSF81383">
    <property type="entry name" value="F-box domain"/>
    <property type="match status" value="1"/>
</dbReference>
<dbReference type="STRING" id="1447875.A0A2B7YAM4"/>
<dbReference type="InterPro" id="IPR001810">
    <property type="entry name" value="F-box_dom"/>
</dbReference>